<evidence type="ECO:0000256" key="1">
    <source>
        <dbReference type="SAM" id="MobiDB-lite"/>
    </source>
</evidence>
<feature type="transmembrane region" description="Helical" evidence="2">
    <location>
        <begin position="514"/>
        <end position="534"/>
    </location>
</feature>
<reference evidence="3" key="2">
    <citation type="submission" date="2021-04" db="EMBL/GenBank/DDBJ databases">
        <authorList>
            <person name="Podell S."/>
        </authorList>
    </citation>
    <scope>NUCLEOTIDE SEQUENCE</scope>
    <source>
        <strain evidence="3">Hildebrandi</strain>
    </source>
</reference>
<keyword evidence="2" id="KW-0472">Membrane</keyword>
<feature type="transmembrane region" description="Helical" evidence="2">
    <location>
        <begin position="75"/>
        <end position="95"/>
    </location>
</feature>
<name>A0A9K3LHY4_9STRA</name>
<organism evidence="3 4">
    <name type="scientific">Nitzschia inconspicua</name>
    <dbReference type="NCBI Taxonomy" id="303405"/>
    <lineage>
        <taxon>Eukaryota</taxon>
        <taxon>Sar</taxon>
        <taxon>Stramenopiles</taxon>
        <taxon>Ochrophyta</taxon>
        <taxon>Bacillariophyta</taxon>
        <taxon>Bacillariophyceae</taxon>
        <taxon>Bacillariophycidae</taxon>
        <taxon>Bacillariales</taxon>
        <taxon>Bacillariaceae</taxon>
        <taxon>Nitzschia</taxon>
    </lineage>
</organism>
<dbReference type="Proteomes" id="UP000693970">
    <property type="component" value="Unassembled WGS sequence"/>
</dbReference>
<gene>
    <name evidence="3" type="ORF">IV203_025685</name>
</gene>
<dbReference type="InterPro" id="IPR051961">
    <property type="entry name" value="Fungal_Metabolite_Diox"/>
</dbReference>
<keyword evidence="3" id="KW-0223">Dioxygenase</keyword>
<evidence type="ECO:0000313" key="4">
    <source>
        <dbReference type="Proteomes" id="UP000693970"/>
    </source>
</evidence>
<keyword evidence="2" id="KW-1133">Transmembrane helix</keyword>
<dbReference type="InterPro" id="IPR008775">
    <property type="entry name" value="Phytyl_CoA_dOase-like"/>
</dbReference>
<evidence type="ECO:0000256" key="2">
    <source>
        <dbReference type="SAM" id="Phobius"/>
    </source>
</evidence>
<dbReference type="Pfam" id="PF05721">
    <property type="entry name" value="PhyH"/>
    <property type="match status" value="1"/>
</dbReference>
<dbReference type="OrthoDB" id="43616at2759"/>
<dbReference type="AlphaFoldDB" id="A0A9K3LHY4"/>
<reference evidence="3" key="1">
    <citation type="journal article" date="2021" name="Sci. Rep.">
        <title>Diploid genomic architecture of Nitzschia inconspicua, an elite biomass production diatom.</title>
        <authorList>
            <person name="Oliver A."/>
            <person name="Podell S."/>
            <person name="Pinowska A."/>
            <person name="Traller J.C."/>
            <person name="Smith S.R."/>
            <person name="McClure R."/>
            <person name="Beliaev A."/>
            <person name="Bohutskyi P."/>
            <person name="Hill E.A."/>
            <person name="Rabines A."/>
            <person name="Zheng H."/>
            <person name="Allen L.Z."/>
            <person name="Kuo A."/>
            <person name="Grigoriev I.V."/>
            <person name="Allen A.E."/>
            <person name="Hazlebeck D."/>
            <person name="Allen E.E."/>
        </authorList>
    </citation>
    <scope>NUCLEOTIDE SEQUENCE</scope>
    <source>
        <strain evidence="3">Hildebrandi</strain>
    </source>
</reference>
<dbReference type="GO" id="GO:0051213">
    <property type="term" value="F:dioxygenase activity"/>
    <property type="evidence" value="ECO:0007669"/>
    <property type="project" value="UniProtKB-KW"/>
</dbReference>
<keyword evidence="2" id="KW-0812">Transmembrane</keyword>
<comment type="caution">
    <text evidence="3">The sequence shown here is derived from an EMBL/GenBank/DDBJ whole genome shotgun (WGS) entry which is preliminary data.</text>
</comment>
<dbReference type="EMBL" id="JAGRRH010000012">
    <property type="protein sequence ID" value="KAG7362019.1"/>
    <property type="molecule type" value="Genomic_DNA"/>
</dbReference>
<proteinExistence type="predicted"/>
<feature type="compositionally biased region" description="Polar residues" evidence="1">
    <location>
        <begin position="1"/>
        <end position="17"/>
    </location>
</feature>
<protein>
    <submittedName>
        <fullName evidence="3">Phytanoyl-CoA dioxygenase family protein</fullName>
    </submittedName>
</protein>
<feature type="compositionally biased region" description="Basic and acidic residues" evidence="1">
    <location>
        <begin position="45"/>
        <end position="58"/>
    </location>
</feature>
<accession>A0A9K3LHY4</accession>
<feature type="region of interest" description="Disordered" evidence="1">
    <location>
        <begin position="1"/>
        <end position="59"/>
    </location>
</feature>
<evidence type="ECO:0000313" key="3">
    <source>
        <dbReference type="EMBL" id="KAG7362019.1"/>
    </source>
</evidence>
<dbReference type="PANTHER" id="PTHR37563:SF2">
    <property type="entry name" value="PHYTANOYL-COA DIOXYGENASE FAMILY PROTEIN (AFU_ORTHOLOGUE AFUA_2G03330)"/>
    <property type="match status" value="1"/>
</dbReference>
<keyword evidence="4" id="KW-1185">Reference proteome</keyword>
<keyword evidence="3" id="KW-0560">Oxidoreductase</keyword>
<sequence length="929" mass="106332">MATSSPPQQLPSKNPSIRGNEKQIGGEPTEENHPMINSSSSSSSSKHEKPSSSKKKEFASPSEPSIILSKLISTLFHSTLHTFLFVTFFSLAAVFCIKTFHDDYFVPMVHRARRTDLDLQDEVTYYPRKCNILDLTATRKEASQLYVQTPAMSDKDNIISEMASDAVDKIMTHGAIMISDLLQQDTVDALRQYVVRTNGQVKGTSAQFPMSQGRSRVSFGIEAADDPAVVQALKQIHDHPLFGNIIQELLGDKNPALSEITAITASFGAAPQAWHPDVKPDGNALMYGRTYSHSYSLFIPLQNTTRDMGPTDLCPGTHFCADDDLSDLCEVYKIGLHEIRPKEDHRQKFWKSGDGVLLNQQVWHRGGEHEDEDAPERVVFIVSFLARPTDPRQLSRGTYFHQKWLNWGATWQDMADSAISMARPWNILRCLHLWKPSDREWGYDLLTASALRIANQQKGCEPHELTIFVEEVMRKFGLPEFLDGTVDDEMDEAWTIYFRETIHNYLTFLQAVNIVVHGTFAIILLLSAIILHFTKRQSFLTTVGKGTKRLLLTHGLVIALTLFTLRKVQSTKWATGITSGKSWMRPFPSIEDTARQESDVMVASGMTTLPRRFDVLVGSRLNTRSIGAYQRWLDYHPGNRIFDEYIHTYGGKRFREIWRGESFPKSLAENVVETGLNMLKTHRSGRFLDQDYRSGDWREMNSLESKEYIQMRLFVGPRNTLLGVLKQEVDYMVDEYRHGWQRNYKSMSWYSQLYLTQLSRRLFTAWPRRIREKKNVTKETVDKFQRFRIPKPPKHLSASIRDDKGIRDFLMGRSYPAFHFGEEVEYMEPDERFQLFGGTVTEVSKYGGGYDVAFYGDHVSKMSSIKHNLDRKLVITRGPMAEGAKVMAKVDGSYYPGRIFFISADGSADVEFDDGDYVENIPYWEFYFQ</sequence>
<dbReference type="PANTHER" id="PTHR37563">
    <property type="entry name" value="PHYTANOYL-COA DIOXYGENASE FAMILY PROTEIN (AFU_ORTHOLOGUE AFUA_2G03330)"/>
    <property type="match status" value="1"/>
</dbReference>